<dbReference type="HOGENOM" id="CLU_3351699_0_0_1"/>
<protein>
    <submittedName>
        <fullName evidence="1">Uncharacterized protein</fullName>
    </submittedName>
</protein>
<dbReference type="EnsemblMetazoa" id="tetur516g00010.1">
    <property type="protein sequence ID" value="tetur516g00010.1"/>
    <property type="gene ID" value="tetur516g00010"/>
</dbReference>
<accession>T1L5P8</accession>
<dbReference type="EMBL" id="CAEY01001416">
    <property type="status" value="NOT_ANNOTATED_CDS"/>
    <property type="molecule type" value="Genomic_DNA"/>
</dbReference>
<reference evidence="2" key="1">
    <citation type="submission" date="2011-08" db="EMBL/GenBank/DDBJ databases">
        <authorList>
            <person name="Rombauts S."/>
        </authorList>
    </citation>
    <scope>NUCLEOTIDE SEQUENCE</scope>
    <source>
        <strain evidence="2">London</strain>
    </source>
</reference>
<dbReference type="Proteomes" id="UP000015104">
    <property type="component" value="Unassembled WGS sequence"/>
</dbReference>
<evidence type="ECO:0000313" key="1">
    <source>
        <dbReference type="EnsemblMetazoa" id="tetur516g00010.1"/>
    </source>
</evidence>
<evidence type="ECO:0000313" key="2">
    <source>
        <dbReference type="Proteomes" id="UP000015104"/>
    </source>
</evidence>
<sequence length="37" mass="4328">MKNHIAARFLLKISFFVTYETTPGYWLVVLKGCYTES</sequence>
<organism evidence="1 2">
    <name type="scientific">Tetranychus urticae</name>
    <name type="common">Two-spotted spider mite</name>
    <dbReference type="NCBI Taxonomy" id="32264"/>
    <lineage>
        <taxon>Eukaryota</taxon>
        <taxon>Metazoa</taxon>
        <taxon>Ecdysozoa</taxon>
        <taxon>Arthropoda</taxon>
        <taxon>Chelicerata</taxon>
        <taxon>Arachnida</taxon>
        <taxon>Acari</taxon>
        <taxon>Acariformes</taxon>
        <taxon>Trombidiformes</taxon>
        <taxon>Prostigmata</taxon>
        <taxon>Eleutherengona</taxon>
        <taxon>Raphignathae</taxon>
        <taxon>Tetranychoidea</taxon>
        <taxon>Tetranychidae</taxon>
        <taxon>Tetranychus</taxon>
    </lineage>
</organism>
<dbReference type="AlphaFoldDB" id="T1L5P8"/>
<proteinExistence type="predicted"/>
<reference evidence="1" key="2">
    <citation type="submission" date="2015-06" db="UniProtKB">
        <authorList>
            <consortium name="EnsemblMetazoa"/>
        </authorList>
    </citation>
    <scope>IDENTIFICATION</scope>
</reference>
<keyword evidence="2" id="KW-1185">Reference proteome</keyword>
<name>T1L5P8_TETUR</name>